<name>A0A927AUT7_9BACT</name>
<gene>
    <name evidence="2" type="ORF">IC229_29570</name>
</gene>
<feature type="domain" description="Pyridoxamine 5'-phosphate oxidase N-terminal" evidence="1">
    <location>
        <begin position="21"/>
        <end position="130"/>
    </location>
</feature>
<dbReference type="InterPro" id="IPR012349">
    <property type="entry name" value="Split_barrel_FMN-bd"/>
</dbReference>
<reference evidence="2" key="1">
    <citation type="submission" date="2020-09" db="EMBL/GenBank/DDBJ databases">
        <authorList>
            <person name="Kim M.K."/>
        </authorList>
    </citation>
    <scope>NUCLEOTIDE SEQUENCE</scope>
    <source>
        <strain evidence="2">BT702</strain>
    </source>
</reference>
<dbReference type="SUPFAM" id="SSF50475">
    <property type="entry name" value="FMN-binding split barrel"/>
    <property type="match status" value="1"/>
</dbReference>
<protein>
    <submittedName>
        <fullName evidence="2">Pyridoxamine 5'-phosphate oxidase family protein</fullName>
    </submittedName>
</protein>
<proteinExistence type="predicted"/>
<accession>A0A927AUT7</accession>
<evidence type="ECO:0000313" key="2">
    <source>
        <dbReference type="EMBL" id="MBD2704817.1"/>
    </source>
</evidence>
<organism evidence="2 3">
    <name type="scientific">Spirosoma profusum</name>
    <dbReference type="NCBI Taxonomy" id="2771354"/>
    <lineage>
        <taxon>Bacteria</taxon>
        <taxon>Pseudomonadati</taxon>
        <taxon>Bacteroidota</taxon>
        <taxon>Cytophagia</taxon>
        <taxon>Cytophagales</taxon>
        <taxon>Cytophagaceae</taxon>
        <taxon>Spirosoma</taxon>
    </lineage>
</organism>
<dbReference type="AlphaFoldDB" id="A0A927AUT7"/>
<evidence type="ECO:0000259" key="1">
    <source>
        <dbReference type="Pfam" id="PF01243"/>
    </source>
</evidence>
<dbReference type="InterPro" id="IPR011576">
    <property type="entry name" value="Pyridox_Oxase_N"/>
</dbReference>
<dbReference type="EMBL" id="JACWZY010000037">
    <property type="protein sequence ID" value="MBD2704817.1"/>
    <property type="molecule type" value="Genomic_DNA"/>
</dbReference>
<evidence type="ECO:0000313" key="3">
    <source>
        <dbReference type="Proteomes" id="UP000598820"/>
    </source>
</evidence>
<dbReference type="Proteomes" id="UP000598820">
    <property type="component" value="Unassembled WGS sequence"/>
</dbReference>
<dbReference type="Pfam" id="PF01243">
    <property type="entry name" value="PNPOx_N"/>
    <property type="match status" value="1"/>
</dbReference>
<comment type="caution">
    <text evidence="2">The sequence shown here is derived from an EMBL/GenBank/DDBJ whole genome shotgun (WGS) entry which is preliminary data.</text>
</comment>
<dbReference type="RefSeq" id="WP_190891701.1">
    <property type="nucleotide sequence ID" value="NZ_JACWZY010000037.1"/>
</dbReference>
<sequence length="146" mass="16856">MKRSEIFSKLNSFINACNYKVCSFAYNLPNGDPLVCQMGFTFQDNKFILHTNTWTQKWNALLDNHNVAIAIGFIHLEDYVQVQGYVTKIKTSESKFVQLEQVYFLEHPDAINYKHGDQEGIIIITPTRIRFANVTGHSVKFSDFDL</sequence>
<dbReference type="Gene3D" id="2.30.110.10">
    <property type="entry name" value="Electron Transport, Fmn-binding Protein, Chain A"/>
    <property type="match status" value="1"/>
</dbReference>
<keyword evidence="3" id="KW-1185">Reference proteome</keyword>